<dbReference type="EMBL" id="ODYU01009986">
    <property type="protein sequence ID" value="SOQ54766.1"/>
    <property type="molecule type" value="Genomic_DNA"/>
</dbReference>
<protein>
    <submittedName>
        <fullName evidence="1">SFRICE_016218</fullName>
    </submittedName>
</protein>
<name>A0A2H1WP63_SPOFR</name>
<reference evidence="1" key="1">
    <citation type="submission" date="2016-07" db="EMBL/GenBank/DDBJ databases">
        <authorList>
            <person name="Bretaudeau A."/>
        </authorList>
    </citation>
    <scope>NUCLEOTIDE SEQUENCE</scope>
    <source>
        <strain evidence="1">Rice</strain>
        <tissue evidence="1">Whole body</tissue>
    </source>
</reference>
<accession>A0A2H1WP63</accession>
<dbReference type="AlphaFoldDB" id="A0A2H1WP63"/>
<sequence length="75" mass="8754">MFAFANSLFLKKKVIECLFPSWLRRTFWVVHNSGSGISPTGCHLWWFGFLRCTRNATTLSLTILDYRACNEKMFS</sequence>
<gene>
    <name evidence="1" type="ORF">SFRICE_016218</name>
</gene>
<proteinExistence type="predicted"/>
<evidence type="ECO:0000313" key="1">
    <source>
        <dbReference type="EMBL" id="SOQ54766.1"/>
    </source>
</evidence>
<organism evidence="1">
    <name type="scientific">Spodoptera frugiperda</name>
    <name type="common">Fall armyworm</name>
    <dbReference type="NCBI Taxonomy" id="7108"/>
    <lineage>
        <taxon>Eukaryota</taxon>
        <taxon>Metazoa</taxon>
        <taxon>Ecdysozoa</taxon>
        <taxon>Arthropoda</taxon>
        <taxon>Hexapoda</taxon>
        <taxon>Insecta</taxon>
        <taxon>Pterygota</taxon>
        <taxon>Neoptera</taxon>
        <taxon>Endopterygota</taxon>
        <taxon>Lepidoptera</taxon>
        <taxon>Glossata</taxon>
        <taxon>Ditrysia</taxon>
        <taxon>Noctuoidea</taxon>
        <taxon>Noctuidae</taxon>
        <taxon>Amphipyrinae</taxon>
        <taxon>Spodoptera</taxon>
    </lineage>
</organism>